<protein>
    <recommendedName>
        <fullName evidence="13">O-fucosyltransferase family protein</fullName>
    </recommendedName>
</protein>
<dbReference type="InterPro" id="IPR019378">
    <property type="entry name" value="GDP-Fuc_O-FucTrfase"/>
</dbReference>
<proteinExistence type="inferred from homology"/>
<dbReference type="OrthoDB" id="1874781at2759"/>
<evidence type="ECO:0000256" key="7">
    <source>
        <dbReference type="ARBA" id="ARBA00022968"/>
    </source>
</evidence>
<feature type="transmembrane region" description="Helical" evidence="15">
    <location>
        <begin position="34"/>
        <end position="58"/>
    </location>
</feature>
<dbReference type="GO" id="GO:0016020">
    <property type="term" value="C:membrane"/>
    <property type="evidence" value="ECO:0007669"/>
    <property type="project" value="UniProtKB-SubCell"/>
</dbReference>
<evidence type="ECO:0000256" key="3">
    <source>
        <dbReference type="ARBA" id="ARBA00007737"/>
    </source>
</evidence>
<gene>
    <name evidence="16" type="ORF">SI8410_01001240</name>
</gene>
<keyword evidence="8 15" id="KW-1133">Transmembrane helix</keyword>
<evidence type="ECO:0000256" key="8">
    <source>
        <dbReference type="ARBA" id="ARBA00022989"/>
    </source>
</evidence>
<organism evidence="16 17">
    <name type="scientific">Spirodela intermedia</name>
    <name type="common">Intermediate duckweed</name>
    <dbReference type="NCBI Taxonomy" id="51605"/>
    <lineage>
        <taxon>Eukaryota</taxon>
        <taxon>Viridiplantae</taxon>
        <taxon>Streptophyta</taxon>
        <taxon>Embryophyta</taxon>
        <taxon>Tracheophyta</taxon>
        <taxon>Spermatophyta</taxon>
        <taxon>Magnoliopsida</taxon>
        <taxon>Liliopsida</taxon>
        <taxon>Araceae</taxon>
        <taxon>Lemnoideae</taxon>
        <taxon>Spirodela</taxon>
    </lineage>
</organism>
<sequence length="506" mass="57767">MDWWKMKPPEIPLHRKHQPAPATKSIKKNRISPCLSRVIVAIVVWATMALMIAIVGQWEPTPPTCVWPTSCLERTHGRDHKATNNARRVNHLGGSAASPPVLLPQRVYKNNGYLRVSCNGGLNQMRAAICDMVTIARYLNLTLLVPGLDKRSFWADPSDFQDIFDVQHFINSLRDEVRIVDSLPSDFNKSANVRVLEMPPVSWSSEKYYMDKILPLFRKHKMVHFLKTDSRLANNGLPLELQKLRCKVNYEALKFAPSIQAVGDKLVSLLKRGPFIVLHLRYEMDMLAFSGCSRGCSSEEAEELRRMRYAYPWWKEKEIDSEKKRLEGLCPLTPEETALVMQALGISRDTQVYIASGEIYGGEKRMATLRNAYPDIVRKEMLLTPDELSPFQNRSTQMAALDYQVSIASDTFIPTYDGNMAKVVEGHRRYMGFLPTISLDRKRLVELIDLHQNGTFSWSQFSALVKRVHSDRLGKPTTRRVIDQQPKLEDNFYSNPQECLAPLSSS</sequence>
<evidence type="ECO:0000256" key="14">
    <source>
        <dbReference type="SAM" id="MobiDB-lite"/>
    </source>
</evidence>
<comment type="subcellular location">
    <subcellularLocation>
        <location evidence="1">Membrane</location>
        <topology evidence="1">Single-pass type II membrane protein</topology>
    </subcellularLocation>
</comment>
<evidence type="ECO:0000313" key="16">
    <source>
        <dbReference type="EMBL" id="CAA7389133.1"/>
    </source>
</evidence>
<keyword evidence="5" id="KW-0808">Transferase</keyword>
<dbReference type="GO" id="GO:0006004">
    <property type="term" value="P:fucose metabolic process"/>
    <property type="evidence" value="ECO:0007669"/>
    <property type="project" value="UniProtKB-KW"/>
</dbReference>
<evidence type="ECO:0000256" key="5">
    <source>
        <dbReference type="ARBA" id="ARBA00022679"/>
    </source>
</evidence>
<dbReference type="GO" id="GO:0005737">
    <property type="term" value="C:cytoplasm"/>
    <property type="evidence" value="ECO:0007669"/>
    <property type="project" value="TreeGrafter"/>
</dbReference>
<dbReference type="EMBL" id="LR746264">
    <property type="protein sequence ID" value="CAA7389133.1"/>
    <property type="molecule type" value="Genomic_DNA"/>
</dbReference>
<evidence type="ECO:0000313" key="17">
    <source>
        <dbReference type="Proteomes" id="UP000663760"/>
    </source>
</evidence>
<keyword evidence="6 15" id="KW-0812">Transmembrane</keyword>
<dbReference type="FunFam" id="3.40.50.11350:FF:000011">
    <property type="entry name" value="O-fucosyltransferase 28"/>
    <property type="match status" value="1"/>
</dbReference>
<evidence type="ECO:0000256" key="6">
    <source>
        <dbReference type="ARBA" id="ARBA00022692"/>
    </source>
</evidence>
<keyword evidence="4" id="KW-0328">Glycosyltransferase</keyword>
<dbReference type="GO" id="GO:0016757">
    <property type="term" value="F:glycosyltransferase activity"/>
    <property type="evidence" value="ECO:0007669"/>
    <property type="project" value="UniProtKB-KW"/>
</dbReference>
<evidence type="ECO:0000256" key="9">
    <source>
        <dbReference type="ARBA" id="ARBA00023136"/>
    </source>
</evidence>
<accession>A0A7I8JZ69</accession>
<dbReference type="InterPro" id="IPR024709">
    <property type="entry name" value="FucosylTrfase_pln"/>
</dbReference>
<dbReference type="Pfam" id="PF10250">
    <property type="entry name" value="O-FucT"/>
    <property type="match status" value="1"/>
</dbReference>
<dbReference type="CDD" id="cd11299">
    <property type="entry name" value="O-FucT_plant"/>
    <property type="match status" value="1"/>
</dbReference>
<dbReference type="PANTHER" id="PTHR31741:SF3">
    <property type="entry name" value="O-FUCOSYLTRANSFERASE FAMILY PROTEIN"/>
    <property type="match status" value="1"/>
</dbReference>
<evidence type="ECO:0000256" key="13">
    <source>
        <dbReference type="ARBA" id="ARBA00030350"/>
    </source>
</evidence>
<feature type="region of interest" description="Disordered" evidence="14">
    <location>
        <begin position="1"/>
        <end position="25"/>
    </location>
</feature>
<dbReference type="PIRSF" id="PIRSF009360">
    <property type="entry name" value="UCP009360"/>
    <property type="match status" value="1"/>
</dbReference>
<name>A0A7I8JZ69_SPIIN</name>
<dbReference type="Proteomes" id="UP000663760">
    <property type="component" value="Chromosome 1"/>
</dbReference>
<dbReference type="PANTHER" id="PTHR31741">
    <property type="entry name" value="OS02G0726500 PROTEIN-RELATED"/>
    <property type="match status" value="1"/>
</dbReference>
<keyword evidence="11" id="KW-0294">Fucose metabolism</keyword>
<dbReference type="AlphaFoldDB" id="A0A7I8JZ69"/>
<evidence type="ECO:0000256" key="10">
    <source>
        <dbReference type="ARBA" id="ARBA00023180"/>
    </source>
</evidence>
<evidence type="ECO:0000256" key="15">
    <source>
        <dbReference type="SAM" id="Phobius"/>
    </source>
</evidence>
<reference evidence="16" key="1">
    <citation type="submission" date="2020-02" db="EMBL/GenBank/DDBJ databases">
        <authorList>
            <person name="Scholz U."/>
            <person name="Mascher M."/>
            <person name="Fiebig A."/>
        </authorList>
    </citation>
    <scope>NUCLEOTIDE SEQUENCE</scope>
</reference>
<evidence type="ECO:0000256" key="1">
    <source>
        <dbReference type="ARBA" id="ARBA00004606"/>
    </source>
</evidence>
<evidence type="ECO:0000256" key="12">
    <source>
        <dbReference type="ARBA" id="ARBA00023277"/>
    </source>
</evidence>
<keyword evidence="10" id="KW-0325">Glycoprotein</keyword>
<keyword evidence="17" id="KW-1185">Reference proteome</keyword>
<comment type="similarity">
    <text evidence="3">Belongs to the glycosyltransferase GT106 family.</text>
</comment>
<comment type="pathway">
    <text evidence="2">Glycan metabolism.</text>
</comment>
<keyword evidence="7" id="KW-0735">Signal-anchor</keyword>
<evidence type="ECO:0000256" key="4">
    <source>
        <dbReference type="ARBA" id="ARBA00022676"/>
    </source>
</evidence>
<evidence type="ECO:0000256" key="11">
    <source>
        <dbReference type="ARBA" id="ARBA00023253"/>
    </source>
</evidence>
<keyword evidence="9 15" id="KW-0472">Membrane</keyword>
<evidence type="ECO:0000256" key="2">
    <source>
        <dbReference type="ARBA" id="ARBA00004881"/>
    </source>
</evidence>
<keyword evidence="12" id="KW-0119">Carbohydrate metabolism</keyword>